<accession>A0A0J9F065</accession>
<dbReference type="OrthoDB" id="1707441at2"/>
<dbReference type="AlphaFoldDB" id="A0A0J9F065"/>
<sequence length="182" mass="21434">MEEEKDFYEMLWQGKQSQELARLAACNEDTARFGLSLSQEEALELAACRNESLRKWRRVEFGKGILETLIWTFCDSPYLEQDNYMEMLARLQDIFYEFKDSTADRVTDRELLNFMREQFDEVCFGDADYLEDTCLDRFAAGVRAGYSGYQQSEGRGVYEQFSGEARWDKGLYLQALKDLCWR</sequence>
<reference evidence="1" key="1">
    <citation type="submission" date="2011-04" db="EMBL/GenBank/DDBJ databases">
        <title>The Genome Sequence of Clostridium citroniae WAL-19142.</title>
        <authorList>
            <consortium name="The Broad Institute Genome Sequencing Platform"/>
            <person name="Earl A."/>
            <person name="Ward D."/>
            <person name="Feldgarden M."/>
            <person name="Gevers D."/>
            <person name="Warren Y.A."/>
            <person name="Tyrrell K.L."/>
            <person name="Citron D.M."/>
            <person name="Goldstein E.J."/>
            <person name="Daigneault M."/>
            <person name="Allen-Vercoe E."/>
            <person name="Young S.K."/>
            <person name="Zeng Q."/>
            <person name="Gargeya S."/>
            <person name="Fitzgerald M."/>
            <person name="Haas B."/>
            <person name="Abouelleil A."/>
            <person name="Alvarado L."/>
            <person name="Arachchi H.M."/>
            <person name="Berlin A."/>
            <person name="Brown A."/>
            <person name="Chapman S.B."/>
            <person name="Chen Z."/>
            <person name="Dunbar C."/>
            <person name="Freedman E."/>
            <person name="Gearin G."/>
            <person name="Gellesch M."/>
            <person name="Goldberg J."/>
            <person name="Griggs A."/>
            <person name="Gujja S."/>
            <person name="Heilman E.R."/>
            <person name="Heiman D."/>
            <person name="Howarth C."/>
            <person name="Larson L."/>
            <person name="Lui A."/>
            <person name="MacDonald P.J."/>
            <person name="Mehta T."/>
            <person name="Montmayeur A."/>
            <person name="Murphy C."/>
            <person name="Neiman D."/>
            <person name="Pearson M."/>
            <person name="Priest M."/>
            <person name="Roberts A."/>
            <person name="Saif S."/>
            <person name="Shea T."/>
            <person name="Shenoy N."/>
            <person name="Sisk P."/>
            <person name="Stolte C."/>
            <person name="Sykes S."/>
            <person name="White J."/>
            <person name="Yandava C."/>
            <person name="Wortman J."/>
            <person name="Nusbaum C."/>
            <person name="Birren B."/>
        </authorList>
    </citation>
    <scope>NUCLEOTIDE SEQUENCE [LARGE SCALE GENOMIC DNA]</scope>
    <source>
        <strain evidence="1">WAL-19142</strain>
    </source>
</reference>
<gene>
    <name evidence="1" type="ORF">HMPREF9470_01725</name>
</gene>
<proteinExistence type="predicted"/>
<dbReference type="Pfam" id="PF19848">
    <property type="entry name" value="DUF6323"/>
    <property type="match status" value="1"/>
</dbReference>
<comment type="caution">
    <text evidence="1">The sequence shown here is derived from an EMBL/GenBank/DDBJ whole genome shotgun (WGS) entry which is preliminary data.</text>
</comment>
<dbReference type="InterPro" id="IPR046286">
    <property type="entry name" value="DUF6323"/>
</dbReference>
<dbReference type="RefSeq" id="WP_045092750.1">
    <property type="nucleotide sequence ID" value="NZ_KQ235877.1"/>
</dbReference>
<dbReference type="GeneID" id="93165119"/>
<dbReference type="Proteomes" id="UP000037392">
    <property type="component" value="Unassembled WGS sequence"/>
</dbReference>
<name>A0A0J9F065_9FIRM</name>
<protein>
    <submittedName>
        <fullName evidence="1">Uncharacterized protein</fullName>
    </submittedName>
</protein>
<dbReference type="PATRIC" id="fig|742734.4.peg.1849"/>
<organism evidence="1">
    <name type="scientific">[Clostridium] citroniae WAL-19142</name>
    <dbReference type="NCBI Taxonomy" id="742734"/>
    <lineage>
        <taxon>Bacteria</taxon>
        <taxon>Bacillati</taxon>
        <taxon>Bacillota</taxon>
        <taxon>Clostridia</taxon>
        <taxon>Lachnospirales</taxon>
        <taxon>Lachnospiraceae</taxon>
        <taxon>Enterocloster</taxon>
    </lineage>
</organism>
<evidence type="ECO:0000313" key="1">
    <source>
        <dbReference type="EMBL" id="KMW21620.1"/>
    </source>
</evidence>
<dbReference type="EMBL" id="ADLK01000015">
    <property type="protein sequence ID" value="KMW21620.1"/>
    <property type="molecule type" value="Genomic_DNA"/>
</dbReference>